<keyword evidence="4 7" id="KW-0472">Membrane</keyword>
<dbReference type="VEuPathDB" id="FungiDB:SPBR_03464"/>
<feature type="transmembrane region" description="Helical" evidence="7">
    <location>
        <begin position="114"/>
        <end position="133"/>
    </location>
</feature>
<feature type="compositionally biased region" description="Polar residues" evidence="6">
    <location>
        <begin position="287"/>
        <end position="296"/>
    </location>
</feature>
<gene>
    <name evidence="9" type="ORF">SPBR_03464</name>
</gene>
<dbReference type="InterPro" id="IPR052337">
    <property type="entry name" value="SAT4-like"/>
</dbReference>
<reference evidence="9 10" key="1">
    <citation type="journal article" date="2014" name="BMC Genomics">
        <title>Comparative genomics of the major fungal agents of human and animal Sporotrichosis: Sporothrix schenckii and Sporothrix brasiliensis.</title>
        <authorList>
            <person name="Teixeira M.M."/>
            <person name="de Almeida L.G."/>
            <person name="Kubitschek-Barreira P."/>
            <person name="Alves F.L."/>
            <person name="Kioshima E.S."/>
            <person name="Abadio A.K."/>
            <person name="Fernandes L."/>
            <person name="Derengowski L.S."/>
            <person name="Ferreira K.S."/>
            <person name="Souza R.C."/>
            <person name="Ruiz J.C."/>
            <person name="de Andrade N.C."/>
            <person name="Paes H.C."/>
            <person name="Nicola A.M."/>
            <person name="Albuquerque P."/>
            <person name="Gerber A.L."/>
            <person name="Martins V.P."/>
            <person name="Peconick L.D."/>
            <person name="Neto A.V."/>
            <person name="Chaucanez C.B."/>
            <person name="Silva P.A."/>
            <person name="Cunha O.L."/>
            <person name="de Oliveira F.F."/>
            <person name="dos Santos T.C."/>
            <person name="Barros A.L."/>
            <person name="Soares M.A."/>
            <person name="de Oliveira L.M."/>
            <person name="Marini M.M."/>
            <person name="Villalobos-Duno H."/>
            <person name="Cunha M.M."/>
            <person name="de Hoog S."/>
            <person name="da Silveira J.F."/>
            <person name="Henrissat B."/>
            <person name="Nino-Vega G.A."/>
            <person name="Cisalpino P.S."/>
            <person name="Mora-Montes H.M."/>
            <person name="Almeida S.R."/>
            <person name="Stajich J.E."/>
            <person name="Lopes-Bezerra L.M."/>
            <person name="Vasconcelos A.T."/>
            <person name="Felipe M.S."/>
        </authorList>
    </citation>
    <scope>NUCLEOTIDE SEQUENCE [LARGE SCALE GENOMIC DNA]</scope>
    <source>
        <strain evidence="9 10">5110</strain>
    </source>
</reference>
<keyword evidence="10" id="KW-1185">Reference proteome</keyword>
<dbReference type="RefSeq" id="XP_040623119.1">
    <property type="nucleotide sequence ID" value="XM_040761755.1"/>
</dbReference>
<keyword evidence="2 7" id="KW-0812">Transmembrane</keyword>
<dbReference type="HOGENOM" id="CLU_037888_0_0_1"/>
<evidence type="ECO:0000256" key="2">
    <source>
        <dbReference type="ARBA" id="ARBA00022692"/>
    </source>
</evidence>
<protein>
    <recommendedName>
        <fullName evidence="8">Rhodopsin domain-containing protein</fullName>
    </recommendedName>
</protein>
<evidence type="ECO:0000256" key="4">
    <source>
        <dbReference type="ARBA" id="ARBA00023136"/>
    </source>
</evidence>
<dbReference type="PANTHER" id="PTHR33048:SF47">
    <property type="entry name" value="INTEGRAL MEMBRANE PROTEIN-RELATED"/>
    <property type="match status" value="1"/>
</dbReference>
<evidence type="ECO:0000313" key="9">
    <source>
        <dbReference type="EMBL" id="KIH95109.1"/>
    </source>
</evidence>
<proteinExistence type="inferred from homology"/>
<feature type="region of interest" description="Disordered" evidence="6">
    <location>
        <begin position="270"/>
        <end position="389"/>
    </location>
</feature>
<feature type="transmembrane region" description="Helical" evidence="7">
    <location>
        <begin position="44"/>
        <end position="65"/>
    </location>
</feature>
<evidence type="ECO:0000313" key="10">
    <source>
        <dbReference type="Proteomes" id="UP000031575"/>
    </source>
</evidence>
<comment type="similarity">
    <text evidence="5">Belongs to the SAT4 family.</text>
</comment>
<feature type="compositionally biased region" description="Low complexity" evidence="6">
    <location>
        <begin position="520"/>
        <end position="541"/>
    </location>
</feature>
<keyword evidence="3 7" id="KW-1133">Transmembrane helix</keyword>
<feature type="transmembrane region" description="Helical" evidence="7">
    <location>
        <begin position="85"/>
        <end position="107"/>
    </location>
</feature>
<evidence type="ECO:0000259" key="8">
    <source>
        <dbReference type="Pfam" id="PF20684"/>
    </source>
</evidence>
<evidence type="ECO:0000256" key="6">
    <source>
        <dbReference type="SAM" id="MobiDB-lite"/>
    </source>
</evidence>
<dbReference type="Proteomes" id="UP000031575">
    <property type="component" value="Unassembled WGS sequence"/>
</dbReference>
<accession>A0A0C2F7V5</accession>
<evidence type="ECO:0000256" key="5">
    <source>
        <dbReference type="ARBA" id="ARBA00038359"/>
    </source>
</evidence>
<dbReference type="GeneID" id="63676676"/>
<organism evidence="9 10">
    <name type="scientific">Sporothrix brasiliensis 5110</name>
    <dbReference type="NCBI Taxonomy" id="1398154"/>
    <lineage>
        <taxon>Eukaryota</taxon>
        <taxon>Fungi</taxon>
        <taxon>Dikarya</taxon>
        <taxon>Ascomycota</taxon>
        <taxon>Pezizomycotina</taxon>
        <taxon>Sordariomycetes</taxon>
        <taxon>Sordariomycetidae</taxon>
        <taxon>Ophiostomatales</taxon>
        <taxon>Ophiostomataceae</taxon>
        <taxon>Sporothrix</taxon>
    </lineage>
</organism>
<feature type="compositionally biased region" description="Basic and acidic residues" evidence="6">
    <location>
        <begin position="347"/>
        <end position="365"/>
    </location>
</feature>
<feature type="transmembrane region" description="Helical" evidence="7">
    <location>
        <begin position="196"/>
        <end position="214"/>
    </location>
</feature>
<dbReference type="GO" id="GO:0016020">
    <property type="term" value="C:membrane"/>
    <property type="evidence" value="ECO:0007669"/>
    <property type="project" value="UniProtKB-SubCell"/>
</dbReference>
<sequence length="541" mass="59676">MATPDLTRGPVLLAISITTELFALTTCLIRLLIRKRSVSHHMGLDDYAIIVAAVVSFVGTIFAIIDGSSMANSARALQFDWLGQPWFMMGTTFAKISICLFFLRLVGAAKQWRILLSSQILLMAVLNFTFSLTTNLQCRPLDKLWDPSVVGVCWNPSVQQNIGYFQGAFSVFWWLFLSIFPVMIVRDLEMHQKMRWPFYFLSSLSLLAAIFATVRTYETSQTVRGIYTFDTFFASVLSILEQNVGIVAANILSMGSLVWKKQVATRGDLGGRANANSDRYPAPASTRGRTGQQNPFESGAGSVHSATPRQDEFDFDDTESDLGESGLSRTGSSHSSVKQSPMLIIEGPRERDYHDSRRMRDERDVIQGGRTQSTKKSMKHSKGTKHSDTSLRTVLNRSALLMNRTGRDRRSIDAEAAAAAVGGGGQEGHEFSEDPTGANFWPRGIIKTVEVEVVEEDISTLQQQQPQHRRQPSNASGGIVASDASNEASLGGHSRNMSRHSRMDSDNDWVALLRGDASTPQPGSRGPSRQGSRGPSRQGHY</sequence>
<dbReference type="AlphaFoldDB" id="A0A0C2F7V5"/>
<name>A0A0C2F7V5_9PEZI</name>
<feature type="region of interest" description="Disordered" evidence="6">
    <location>
        <begin position="457"/>
        <end position="541"/>
    </location>
</feature>
<feature type="compositionally biased region" description="Acidic residues" evidence="6">
    <location>
        <begin position="313"/>
        <end position="322"/>
    </location>
</feature>
<feature type="domain" description="Rhodopsin" evidence="8">
    <location>
        <begin position="30"/>
        <end position="257"/>
    </location>
</feature>
<feature type="transmembrane region" description="Helical" evidence="7">
    <location>
        <begin position="164"/>
        <end position="184"/>
    </location>
</feature>
<evidence type="ECO:0000256" key="3">
    <source>
        <dbReference type="ARBA" id="ARBA00022989"/>
    </source>
</evidence>
<dbReference type="PANTHER" id="PTHR33048">
    <property type="entry name" value="PTH11-LIKE INTEGRAL MEMBRANE PROTEIN (AFU_ORTHOLOGUE AFUA_5G11245)"/>
    <property type="match status" value="1"/>
</dbReference>
<dbReference type="InterPro" id="IPR049326">
    <property type="entry name" value="Rhodopsin_dom_fungi"/>
</dbReference>
<dbReference type="OrthoDB" id="3934549at2759"/>
<comment type="subcellular location">
    <subcellularLocation>
        <location evidence="1">Membrane</location>
        <topology evidence="1">Multi-pass membrane protein</topology>
    </subcellularLocation>
</comment>
<comment type="caution">
    <text evidence="9">The sequence shown here is derived from an EMBL/GenBank/DDBJ whole genome shotgun (WGS) entry which is preliminary data.</text>
</comment>
<feature type="transmembrane region" description="Helical" evidence="7">
    <location>
        <begin position="12"/>
        <end position="32"/>
    </location>
</feature>
<dbReference type="Pfam" id="PF20684">
    <property type="entry name" value="Fung_rhodopsin"/>
    <property type="match status" value="1"/>
</dbReference>
<dbReference type="EMBL" id="AWTV01000002">
    <property type="protein sequence ID" value="KIH95109.1"/>
    <property type="molecule type" value="Genomic_DNA"/>
</dbReference>
<evidence type="ECO:0000256" key="1">
    <source>
        <dbReference type="ARBA" id="ARBA00004141"/>
    </source>
</evidence>
<evidence type="ECO:0000256" key="7">
    <source>
        <dbReference type="SAM" id="Phobius"/>
    </source>
</evidence>
<feature type="compositionally biased region" description="Low complexity" evidence="6">
    <location>
        <begin position="325"/>
        <end position="336"/>
    </location>
</feature>